<dbReference type="PANTHER" id="PTHR30327:SF1">
    <property type="entry name" value="UPF0301 PROTEIN YQGE"/>
    <property type="match status" value="1"/>
</dbReference>
<dbReference type="NCBIfam" id="NF001266">
    <property type="entry name" value="PRK00228.1-1"/>
    <property type="match status" value="1"/>
</dbReference>
<proteinExistence type="inferred from homology"/>
<comment type="caution">
    <text evidence="3">The sequence shown here is derived from an EMBL/GenBank/DDBJ whole genome shotgun (WGS) entry which is preliminary data.</text>
</comment>
<keyword evidence="4" id="KW-1185">Reference proteome</keyword>
<gene>
    <name evidence="3" type="ORF">K6753_07835</name>
</gene>
<dbReference type="InterPro" id="IPR003774">
    <property type="entry name" value="AlgH-like"/>
</dbReference>
<dbReference type="Gene3D" id="3.40.1740.10">
    <property type="entry name" value="VC0467-like"/>
    <property type="match status" value="1"/>
</dbReference>
<dbReference type="Proteomes" id="UP001430954">
    <property type="component" value="Unassembled WGS sequence"/>
</dbReference>
<dbReference type="PANTHER" id="PTHR30327">
    <property type="entry name" value="UNCHARACTERIZED PROTEIN YQGE"/>
    <property type="match status" value="1"/>
</dbReference>
<dbReference type="EMBL" id="JAINZW010000003">
    <property type="protein sequence ID" value="MBZ4039443.1"/>
    <property type="molecule type" value="Genomic_DNA"/>
</dbReference>
<evidence type="ECO:0000256" key="1">
    <source>
        <dbReference type="ARBA" id="ARBA00009600"/>
    </source>
</evidence>
<protein>
    <recommendedName>
        <fullName evidence="2">UPF0301 protein K6753_07835</fullName>
    </recommendedName>
</protein>
<sequence length="198" mass="20713">MSADSAPSVPTPHAATPLANQLLIALPSLQDGNFARSVALICQHDDDGAMGIVVNRASEYTLGEVLGQMGVDGGAPEMRGQVVLAGGPVHPERGFVLHDGGLRWDSTLQIAESLFLTTSRDILESMAQGDGPPQAIVALGCAGWGAGQLEQELTENDWLTAPADAELLFSLPLDHRWEAAAGRIGVDFAHLADYAGHA</sequence>
<dbReference type="RefSeq" id="WP_223675903.1">
    <property type="nucleotide sequence ID" value="NZ_JAINZW010000003.1"/>
</dbReference>
<reference evidence="3 4" key="1">
    <citation type="submission" date="2021-09" db="EMBL/GenBank/DDBJ databases">
        <title>Lysobacter sp. 13A isolated from the river sediment.</title>
        <authorList>
            <person name="Liu H."/>
            <person name="Li S."/>
            <person name="Mao S."/>
        </authorList>
    </citation>
    <scope>NUCLEOTIDE SEQUENCE [LARGE SCALE GENOMIC DNA]</scope>
    <source>
        <strain evidence="3 4">13A</strain>
    </source>
</reference>
<name>A0ABS7T6H0_9GAMM</name>
<evidence type="ECO:0000313" key="3">
    <source>
        <dbReference type="EMBL" id="MBZ4039443.1"/>
    </source>
</evidence>
<dbReference type="SUPFAM" id="SSF143456">
    <property type="entry name" value="VC0467-like"/>
    <property type="match status" value="1"/>
</dbReference>
<evidence type="ECO:0000256" key="2">
    <source>
        <dbReference type="HAMAP-Rule" id="MF_00758"/>
    </source>
</evidence>
<dbReference type="Pfam" id="PF02622">
    <property type="entry name" value="DUF179"/>
    <property type="match status" value="1"/>
</dbReference>
<comment type="similarity">
    <text evidence="1 2">Belongs to the UPF0301 (AlgH) family.</text>
</comment>
<accession>A0ABS7T6H0</accession>
<evidence type="ECO:0000313" key="4">
    <source>
        <dbReference type="Proteomes" id="UP001430954"/>
    </source>
</evidence>
<organism evidence="3 4">
    <name type="scientific">Novilysobacter selenitireducens</name>
    <dbReference type="NCBI Taxonomy" id="2872639"/>
    <lineage>
        <taxon>Bacteria</taxon>
        <taxon>Pseudomonadati</taxon>
        <taxon>Pseudomonadota</taxon>
        <taxon>Gammaproteobacteria</taxon>
        <taxon>Lysobacterales</taxon>
        <taxon>Lysobacteraceae</taxon>
        <taxon>Novilysobacter</taxon>
    </lineage>
</organism>
<dbReference type="HAMAP" id="MF_00758">
    <property type="entry name" value="UPF0301"/>
    <property type="match status" value="1"/>
</dbReference>